<reference evidence="1" key="2">
    <citation type="submission" date="2020-06" db="EMBL/GenBank/DDBJ databases">
        <title>Helianthus annuus Genome sequencing and assembly Release 2.</title>
        <authorList>
            <person name="Gouzy J."/>
            <person name="Langlade N."/>
            <person name="Munos S."/>
        </authorList>
    </citation>
    <scope>NUCLEOTIDE SEQUENCE</scope>
    <source>
        <tissue evidence="1">Leaves</tissue>
    </source>
</reference>
<reference evidence="1" key="1">
    <citation type="journal article" date="2017" name="Nature">
        <title>The sunflower genome provides insights into oil metabolism, flowering and Asterid evolution.</title>
        <authorList>
            <person name="Badouin H."/>
            <person name="Gouzy J."/>
            <person name="Grassa C.J."/>
            <person name="Murat F."/>
            <person name="Staton S.E."/>
            <person name="Cottret L."/>
            <person name="Lelandais-Briere C."/>
            <person name="Owens G.L."/>
            <person name="Carrere S."/>
            <person name="Mayjonade B."/>
            <person name="Legrand L."/>
            <person name="Gill N."/>
            <person name="Kane N.C."/>
            <person name="Bowers J.E."/>
            <person name="Hubner S."/>
            <person name="Bellec A."/>
            <person name="Berard A."/>
            <person name="Berges H."/>
            <person name="Blanchet N."/>
            <person name="Boniface M.C."/>
            <person name="Brunel D."/>
            <person name="Catrice O."/>
            <person name="Chaidir N."/>
            <person name="Claudel C."/>
            <person name="Donnadieu C."/>
            <person name="Faraut T."/>
            <person name="Fievet G."/>
            <person name="Helmstetter N."/>
            <person name="King M."/>
            <person name="Knapp S.J."/>
            <person name="Lai Z."/>
            <person name="Le Paslier M.C."/>
            <person name="Lippi Y."/>
            <person name="Lorenzon L."/>
            <person name="Mandel J.R."/>
            <person name="Marage G."/>
            <person name="Marchand G."/>
            <person name="Marquand E."/>
            <person name="Bret-Mestries E."/>
            <person name="Morien E."/>
            <person name="Nambeesan S."/>
            <person name="Nguyen T."/>
            <person name="Pegot-Espagnet P."/>
            <person name="Pouilly N."/>
            <person name="Raftis F."/>
            <person name="Sallet E."/>
            <person name="Schiex T."/>
            <person name="Thomas J."/>
            <person name="Vandecasteele C."/>
            <person name="Vares D."/>
            <person name="Vear F."/>
            <person name="Vautrin S."/>
            <person name="Crespi M."/>
            <person name="Mangin B."/>
            <person name="Burke J.M."/>
            <person name="Salse J."/>
            <person name="Munos S."/>
            <person name="Vincourt P."/>
            <person name="Rieseberg L.H."/>
            <person name="Langlade N.B."/>
        </authorList>
    </citation>
    <scope>NUCLEOTIDE SEQUENCE</scope>
    <source>
        <tissue evidence="1">Leaves</tissue>
    </source>
</reference>
<dbReference type="AlphaFoldDB" id="A0A9K3EH78"/>
<dbReference type="Gramene" id="mRNA:HanXRQr2_Chr13g0585251">
    <property type="protein sequence ID" value="mRNA:HanXRQr2_Chr13g0585251"/>
    <property type="gene ID" value="HanXRQr2_Chr13g0585251"/>
</dbReference>
<dbReference type="EMBL" id="MNCJ02000328">
    <property type="protein sequence ID" value="KAF5773132.1"/>
    <property type="molecule type" value="Genomic_DNA"/>
</dbReference>
<organism evidence="1 2">
    <name type="scientific">Helianthus annuus</name>
    <name type="common">Common sunflower</name>
    <dbReference type="NCBI Taxonomy" id="4232"/>
    <lineage>
        <taxon>Eukaryota</taxon>
        <taxon>Viridiplantae</taxon>
        <taxon>Streptophyta</taxon>
        <taxon>Embryophyta</taxon>
        <taxon>Tracheophyta</taxon>
        <taxon>Spermatophyta</taxon>
        <taxon>Magnoliopsida</taxon>
        <taxon>eudicotyledons</taxon>
        <taxon>Gunneridae</taxon>
        <taxon>Pentapetalae</taxon>
        <taxon>asterids</taxon>
        <taxon>campanulids</taxon>
        <taxon>Asterales</taxon>
        <taxon>Asteraceae</taxon>
        <taxon>Asteroideae</taxon>
        <taxon>Heliantheae alliance</taxon>
        <taxon>Heliantheae</taxon>
        <taxon>Helianthus</taxon>
    </lineage>
</organism>
<dbReference type="PANTHER" id="PTHR44083:SF45">
    <property type="entry name" value="TOPLESS-RELATED PROTEIN 1"/>
    <property type="match status" value="1"/>
</dbReference>
<evidence type="ECO:0000313" key="2">
    <source>
        <dbReference type="Proteomes" id="UP000215914"/>
    </source>
</evidence>
<evidence type="ECO:0000313" key="1">
    <source>
        <dbReference type="EMBL" id="KAF5773132.1"/>
    </source>
</evidence>
<dbReference type="InterPro" id="IPR027728">
    <property type="entry name" value="Topless_fam"/>
</dbReference>
<keyword evidence="2" id="KW-1185">Reference proteome</keyword>
<gene>
    <name evidence="1" type="ORF">HanXRQr2_Chr13g0585251</name>
</gene>
<dbReference type="PANTHER" id="PTHR44083">
    <property type="entry name" value="TOPLESS-RELATED PROTEIN 1-RELATED"/>
    <property type="match status" value="1"/>
</dbReference>
<name>A0A9K3EH78_HELAN</name>
<sequence>MGSRVDYEAPSRWCTTMAYSADVTSKDGESHIVEWNESEGAVKVDGSASRTPEAAKPTINALSAVAPSSAALAERVASVGSISAVNGDARSLPNVKPRIVEESDDKSKIWKLSEINEALQC</sequence>
<accession>A0A9K3EH78</accession>
<comment type="caution">
    <text evidence="1">The sequence shown here is derived from an EMBL/GenBank/DDBJ whole genome shotgun (WGS) entry which is preliminary data.</text>
</comment>
<dbReference type="GO" id="GO:0006355">
    <property type="term" value="P:regulation of DNA-templated transcription"/>
    <property type="evidence" value="ECO:0007669"/>
    <property type="project" value="InterPro"/>
</dbReference>
<dbReference type="Proteomes" id="UP000215914">
    <property type="component" value="Unassembled WGS sequence"/>
</dbReference>
<proteinExistence type="predicted"/>
<protein>
    <submittedName>
        <fullName evidence="1">Topless family protein</fullName>
    </submittedName>
</protein>